<reference evidence="1 2" key="1">
    <citation type="submission" date="2020-06" db="EMBL/GenBank/DDBJ databases">
        <title>Oricola thermophila sp. nov. isolated from a tidal sediments.</title>
        <authorList>
            <person name="Kwon K.K."/>
            <person name="Yang S.-H."/>
            <person name="Park M.-J."/>
        </authorList>
    </citation>
    <scope>NUCLEOTIDE SEQUENCE [LARGE SCALE GENOMIC DNA]</scope>
    <source>
        <strain evidence="1 2">MEBiC13590</strain>
    </source>
</reference>
<sequence>MATLRKANRPVMAVWFRALLLAAIVLAAFAHRPAVSAPDPYELAQYAFPDGTLPVLCTPGSGDVPAHANRSLCEFCLIAGACAPARPAAADLFAALPLLLAVMLPPMKAPPVAPVDMATASKRGPPSVSA</sequence>
<gene>
    <name evidence="1" type="ORF">HTY61_12965</name>
</gene>
<accession>A0A6N1VFF4</accession>
<proteinExistence type="predicted"/>
<keyword evidence="2" id="KW-1185">Reference proteome</keyword>
<organism evidence="1 2">
    <name type="scientific">Oricola thermophila</name>
    <dbReference type="NCBI Taxonomy" id="2742145"/>
    <lineage>
        <taxon>Bacteria</taxon>
        <taxon>Pseudomonadati</taxon>
        <taxon>Pseudomonadota</taxon>
        <taxon>Alphaproteobacteria</taxon>
        <taxon>Hyphomicrobiales</taxon>
        <taxon>Ahrensiaceae</taxon>
        <taxon>Oricola</taxon>
    </lineage>
</organism>
<evidence type="ECO:0008006" key="3">
    <source>
        <dbReference type="Google" id="ProtNLM"/>
    </source>
</evidence>
<evidence type="ECO:0000313" key="1">
    <source>
        <dbReference type="EMBL" id="QKV19303.1"/>
    </source>
</evidence>
<protein>
    <recommendedName>
        <fullName evidence="3">DUF2946 domain-containing protein</fullName>
    </recommendedName>
</protein>
<dbReference type="EMBL" id="CP054836">
    <property type="protein sequence ID" value="QKV19303.1"/>
    <property type="molecule type" value="Genomic_DNA"/>
</dbReference>
<dbReference type="RefSeq" id="WP_175277195.1">
    <property type="nucleotide sequence ID" value="NZ_CP054836.1"/>
</dbReference>
<name>A0A6N1VFF4_9HYPH</name>
<dbReference type="AlphaFoldDB" id="A0A6N1VFF4"/>
<dbReference type="Proteomes" id="UP000509367">
    <property type="component" value="Chromosome"/>
</dbReference>
<evidence type="ECO:0000313" key="2">
    <source>
        <dbReference type="Proteomes" id="UP000509367"/>
    </source>
</evidence>
<dbReference type="KEGG" id="orm:HTY61_12965"/>